<sequence length="431" mass="44653">MADDLRHDDPADAGFAASLPGELRAASAAFPGPSADLAARGHARGLQMRRTRRIRMGVSAAALACVAGLGFTYATGAFERGASELPAGPATPTPTLDGAAPAARVTAAEVLAVLKSLLPSGGSFTEEHSAGTGEWVDIGPQVLPGPFASVMYNDGMGRRSEVRLAVTAGGKVSGECPSAALAPDSRCTPTLLENGDKLVGISGHTHPDRPDGQKQWTARLVRPDGVAVSVDAFGGGAADKTASAADPVVSVAELTALVRSPRWAPAAAAAKAYPQTREGEPSRDVSADAIIRQFKSIIPGGVTVTEESGQGGYATLIADDGKGRSLVTITVQRDMAEALDGYMNCGRPDLAMASCTAATLPDRSRLLLVRRPSDDGQATVWQAELLTADGLRVIVSTDNAGRMPSPIRRNGPIYTLEQLQAIVTDTRWTKI</sequence>
<feature type="transmembrane region" description="Helical" evidence="1">
    <location>
        <begin position="54"/>
        <end position="74"/>
    </location>
</feature>
<protein>
    <submittedName>
        <fullName evidence="2">Uncharacterized protein</fullName>
    </submittedName>
</protein>
<reference evidence="2" key="1">
    <citation type="submission" date="2022-01" db="EMBL/GenBank/DDBJ databases">
        <title>Genome-Based Taxonomic Classification of the Phylum Actinobacteria.</title>
        <authorList>
            <person name="Gao Y."/>
        </authorList>
    </citation>
    <scope>NUCLEOTIDE SEQUENCE</scope>
    <source>
        <strain evidence="2">KLBMP 8922</strain>
    </source>
</reference>
<gene>
    <name evidence="2" type="ORF">LZ495_05370</name>
</gene>
<organism evidence="2 3">
    <name type="scientific">Yinghuangia soli</name>
    <dbReference type="NCBI Taxonomy" id="2908204"/>
    <lineage>
        <taxon>Bacteria</taxon>
        <taxon>Bacillati</taxon>
        <taxon>Actinomycetota</taxon>
        <taxon>Actinomycetes</taxon>
        <taxon>Kitasatosporales</taxon>
        <taxon>Streptomycetaceae</taxon>
        <taxon>Yinghuangia</taxon>
    </lineage>
</organism>
<evidence type="ECO:0000313" key="3">
    <source>
        <dbReference type="Proteomes" id="UP001165378"/>
    </source>
</evidence>
<dbReference type="EMBL" id="JAKFHA010000002">
    <property type="protein sequence ID" value="MCF2526652.1"/>
    <property type="molecule type" value="Genomic_DNA"/>
</dbReference>
<evidence type="ECO:0000313" key="2">
    <source>
        <dbReference type="EMBL" id="MCF2526652.1"/>
    </source>
</evidence>
<accession>A0AA41U0Q3</accession>
<keyword evidence="1" id="KW-0472">Membrane</keyword>
<dbReference type="AlphaFoldDB" id="A0AA41U0Q3"/>
<keyword evidence="1" id="KW-1133">Transmembrane helix</keyword>
<comment type="caution">
    <text evidence="2">The sequence shown here is derived from an EMBL/GenBank/DDBJ whole genome shotgun (WGS) entry which is preliminary data.</text>
</comment>
<dbReference type="RefSeq" id="WP_235050760.1">
    <property type="nucleotide sequence ID" value="NZ_JAKFHA010000002.1"/>
</dbReference>
<keyword evidence="3" id="KW-1185">Reference proteome</keyword>
<evidence type="ECO:0000256" key="1">
    <source>
        <dbReference type="SAM" id="Phobius"/>
    </source>
</evidence>
<name>A0AA41U0Q3_9ACTN</name>
<dbReference type="Proteomes" id="UP001165378">
    <property type="component" value="Unassembled WGS sequence"/>
</dbReference>
<proteinExistence type="predicted"/>
<keyword evidence="1" id="KW-0812">Transmembrane</keyword>